<feature type="transmembrane region" description="Helical" evidence="1">
    <location>
        <begin position="204"/>
        <end position="228"/>
    </location>
</feature>
<dbReference type="PANTHER" id="PTHR43471:SF1">
    <property type="entry name" value="ABC TRANSPORTER PERMEASE PROTEIN NOSY-RELATED"/>
    <property type="match status" value="1"/>
</dbReference>
<proteinExistence type="predicted"/>
<evidence type="ECO:0000313" key="3">
    <source>
        <dbReference type="Proteomes" id="UP000001302"/>
    </source>
</evidence>
<dbReference type="EMBL" id="CP002156">
    <property type="protein sequence ID" value="ADM10780.1"/>
    <property type="molecule type" value="Genomic_DNA"/>
</dbReference>
<keyword evidence="1" id="KW-1133">Transmembrane helix</keyword>
<dbReference type="AlphaFoldDB" id="E0THW9"/>
<dbReference type="KEGG" id="pbr:PB2503_00045"/>
<reference evidence="2 3" key="2">
    <citation type="journal article" date="2011" name="J. Bacteriol.">
        <title>Complete genome sequence of strain HTCC2503T of Parvularcula bermudensis, the type species of the order "Parvularculales" in the class Alphaproteobacteria.</title>
        <authorList>
            <person name="Oh H.M."/>
            <person name="Kang I."/>
            <person name="Vergin K.L."/>
            <person name="Kang D."/>
            <person name="Rhee K.H."/>
            <person name="Giovannoni S.J."/>
            <person name="Cho J.C."/>
        </authorList>
    </citation>
    <scope>NUCLEOTIDE SEQUENCE [LARGE SCALE GENOMIC DNA]</scope>
    <source>
        <strain evidence="3">ATCC BAA-594 / HTCC2503 / KCTC 12087</strain>
    </source>
</reference>
<gene>
    <name evidence="2" type="ordered locus">PB2503_00045</name>
</gene>
<evidence type="ECO:0000313" key="2">
    <source>
        <dbReference type="EMBL" id="ADM10780.1"/>
    </source>
</evidence>
<feature type="transmembrane region" description="Helical" evidence="1">
    <location>
        <begin position="172"/>
        <end position="198"/>
    </location>
</feature>
<feature type="transmembrane region" description="Helical" evidence="1">
    <location>
        <begin position="132"/>
        <end position="151"/>
    </location>
</feature>
<keyword evidence="3" id="KW-1185">Reference proteome</keyword>
<dbReference type="Proteomes" id="UP000001302">
    <property type="component" value="Chromosome"/>
</dbReference>
<reference evidence="3" key="1">
    <citation type="submission" date="2010-08" db="EMBL/GenBank/DDBJ databases">
        <title>Genome sequence of Parvularcula bermudensis HTCC2503.</title>
        <authorList>
            <person name="Kang D.-M."/>
            <person name="Oh H.-M."/>
            <person name="Cho J.-C."/>
        </authorList>
    </citation>
    <scope>NUCLEOTIDE SEQUENCE [LARGE SCALE GENOMIC DNA]</scope>
    <source>
        <strain evidence="3">ATCC BAA-594 / HTCC2503 / KCTC 12087</strain>
    </source>
</reference>
<dbReference type="HOGENOM" id="CLU_045816_0_0_5"/>
<evidence type="ECO:0000256" key="1">
    <source>
        <dbReference type="SAM" id="Phobius"/>
    </source>
</evidence>
<protein>
    <submittedName>
        <fullName evidence="2">Putative ABC transporter permease</fullName>
    </submittedName>
</protein>
<dbReference type="GO" id="GO:0005886">
    <property type="term" value="C:plasma membrane"/>
    <property type="evidence" value="ECO:0007669"/>
    <property type="project" value="UniProtKB-SubCell"/>
</dbReference>
<dbReference type="Pfam" id="PF12679">
    <property type="entry name" value="ABC2_membrane_2"/>
    <property type="match status" value="1"/>
</dbReference>
<dbReference type="STRING" id="314260.PB2503_00045"/>
<feature type="transmembrane region" description="Helical" evidence="1">
    <location>
        <begin position="240"/>
        <end position="266"/>
    </location>
</feature>
<organism evidence="2 3">
    <name type="scientific">Parvularcula bermudensis (strain ATCC BAA-594 / HTCC2503 / KCTC 12087)</name>
    <dbReference type="NCBI Taxonomy" id="314260"/>
    <lineage>
        <taxon>Bacteria</taxon>
        <taxon>Pseudomonadati</taxon>
        <taxon>Pseudomonadota</taxon>
        <taxon>Alphaproteobacteria</taxon>
        <taxon>Parvularculales</taxon>
        <taxon>Parvularculaceae</taxon>
        <taxon>Parvularcula</taxon>
    </lineage>
</organism>
<dbReference type="OrthoDB" id="184009at2"/>
<name>E0THW9_PARBH</name>
<sequence>MNTVLTIAADEWRYWRRSHLALAGFVLFAVLIVATSIITTSRIAEDRHVRDHQQEQAEETFLAQPDRHPHRMVHYGHYVFRTPVPLAIFDPGVDPVTGQSIFLEGHRQNSAMFAETRASADLGGMALLTPAFVYQVIAPLLVILLGHSAIVRERESRTLAPLLAQGVGGRTLLAGKLVALVGAIVLLLVPLFVVSGMALAAGEVFLSVVSIALSYFVYLVLWGLMTLVASTALRRRASVLAGLSAVWIAVTLLVPAIGVSAAAYIAPVPGKIETDLDILEALREVGDGHNANDPAFARLRDDLLEQYDVETVEELPINFRGIVAQYAEGELTRVLNEYAEGRMEAELEQSHVLSRFGWASPMLALGAASRAIAGTDLEMHHRFLREAEQLRFDFVQSLNEVHAEQLTYADDINRSSDTEAERRTRVSSENWSVLDEFEFTAAPASVRLSHAGSPLIMLIVWSGLMLALSLHLSRKLQPLASHRLSLGKQPSCCGTGR</sequence>
<keyword evidence="1" id="KW-0812">Transmembrane</keyword>
<keyword evidence="1" id="KW-0472">Membrane</keyword>
<feature type="transmembrane region" description="Helical" evidence="1">
    <location>
        <begin position="20"/>
        <end position="38"/>
    </location>
</feature>
<dbReference type="PANTHER" id="PTHR43471">
    <property type="entry name" value="ABC TRANSPORTER PERMEASE"/>
    <property type="match status" value="1"/>
</dbReference>
<dbReference type="InterPro" id="IPR021913">
    <property type="entry name" value="DUF3526"/>
</dbReference>
<dbReference type="GO" id="GO:0140359">
    <property type="term" value="F:ABC-type transporter activity"/>
    <property type="evidence" value="ECO:0007669"/>
    <property type="project" value="InterPro"/>
</dbReference>
<accession>E0THW9</accession>
<dbReference type="Pfam" id="PF12040">
    <property type="entry name" value="DUF3526"/>
    <property type="match status" value="1"/>
</dbReference>
<dbReference type="RefSeq" id="WP_013301754.1">
    <property type="nucleotide sequence ID" value="NC_014414.1"/>
</dbReference>
<dbReference type="eggNOG" id="COG1277">
    <property type="taxonomic scope" value="Bacteria"/>
</dbReference>